<feature type="transmembrane region" description="Helical" evidence="2">
    <location>
        <begin position="413"/>
        <end position="433"/>
    </location>
</feature>
<feature type="region of interest" description="Disordered" evidence="1">
    <location>
        <begin position="322"/>
        <end position="371"/>
    </location>
</feature>
<keyword evidence="2" id="KW-1133">Transmembrane helix</keyword>
<dbReference type="Proteomes" id="UP000789390">
    <property type="component" value="Unassembled WGS sequence"/>
</dbReference>
<evidence type="ECO:0000313" key="3">
    <source>
        <dbReference type="EMBL" id="CAH0112667.1"/>
    </source>
</evidence>
<feature type="compositionally biased region" description="Basic and acidic residues" evidence="1">
    <location>
        <begin position="1"/>
        <end position="11"/>
    </location>
</feature>
<gene>
    <name evidence="3" type="ORF">DGAL_LOCUS16436</name>
</gene>
<organism evidence="3 4">
    <name type="scientific">Daphnia galeata</name>
    <dbReference type="NCBI Taxonomy" id="27404"/>
    <lineage>
        <taxon>Eukaryota</taxon>
        <taxon>Metazoa</taxon>
        <taxon>Ecdysozoa</taxon>
        <taxon>Arthropoda</taxon>
        <taxon>Crustacea</taxon>
        <taxon>Branchiopoda</taxon>
        <taxon>Diplostraca</taxon>
        <taxon>Cladocera</taxon>
        <taxon>Anomopoda</taxon>
        <taxon>Daphniidae</taxon>
        <taxon>Daphnia</taxon>
    </lineage>
</organism>
<feature type="transmembrane region" description="Helical" evidence="2">
    <location>
        <begin position="375"/>
        <end position="392"/>
    </location>
</feature>
<sequence>MSESGRNKDEPSEGLSYKASGASATSIATRASGAELIRQLSYHKLNHYYYQSDETLNQFAGTTANKRKSGSGSTGASSAIVKRFSDNQYDYQYGKGQHRPVATTGGGAARPRLLRQSTTTNSESVQGPSSSSSTMAVGGGGHNAHNRRRQLAETREQRSWRSCDVAHHDVVAVSALSGTHLLGGSGGVRARNNSVGRSDDITTTSITPSFLDLSSSINSMNQQSAKPSPVGSNQGQLHVNNEEEDECDDDDDDDAFVVVVQQQQDQVRYTKGGIGEGADQSDEEDRVVLPPLGMGTRSLTARKNNTNTQNLVLSPQLVNAAALKTTTPKNRKKIIDREEGSGPSNNKKRKKTVRRSSAPSDAASGVPKPPTSVKVAAVSAITAVAVVAVGVADKTSYPSSDESNNPRRRVRGIVILTSVFLLFTCLFMVGITLRLAPLIDDLGKIKSNQQINSKKGSRQ</sequence>
<feature type="compositionally biased region" description="Low complexity" evidence="1">
    <location>
        <begin position="122"/>
        <end position="133"/>
    </location>
</feature>
<dbReference type="OrthoDB" id="8197295at2759"/>
<name>A0A8J2S104_9CRUS</name>
<keyword evidence="4" id="KW-1185">Reference proteome</keyword>
<evidence type="ECO:0000256" key="1">
    <source>
        <dbReference type="SAM" id="MobiDB-lite"/>
    </source>
</evidence>
<comment type="caution">
    <text evidence="3">The sequence shown here is derived from an EMBL/GenBank/DDBJ whole genome shotgun (WGS) entry which is preliminary data.</text>
</comment>
<reference evidence="3" key="1">
    <citation type="submission" date="2021-11" db="EMBL/GenBank/DDBJ databases">
        <authorList>
            <person name="Schell T."/>
        </authorList>
    </citation>
    <scope>NUCLEOTIDE SEQUENCE</scope>
    <source>
        <strain evidence="3">M5</strain>
    </source>
</reference>
<feature type="region of interest" description="Disordered" evidence="1">
    <location>
        <begin position="181"/>
        <end position="206"/>
    </location>
</feature>
<protein>
    <submittedName>
        <fullName evidence="3">Uncharacterized protein</fullName>
    </submittedName>
</protein>
<keyword evidence="2" id="KW-0472">Membrane</keyword>
<feature type="region of interest" description="Disordered" evidence="1">
    <location>
        <begin position="1"/>
        <end position="23"/>
    </location>
</feature>
<evidence type="ECO:0000313" key="4">
    <source>
        <dbReference type="Proteomes" id="UP000789390"/>
    </source>
</evidence>
<dbReference type="AlphaFoldDB" id="A0A8J2S104"/>
<feature type="region of interest" description="Disordered" evidence="1">
    <location>
        <begin position="91"/>
        <end position="155"/>
    </location>
</feature>
<keyword evidence="2" id="KW-0812">Transmembrane</keyword>
<dbReference type="EMBL" id="CAKKLH010000329">
    <property type="protein sequence ID" value="CAH0112667.1"/>
    <property type="molecule type" value="Genomic_DNA"/>
</dbReference>
<evidence type="ECO:0000256" key="2">
    <source>
        <dbReference type="SAM" id="Phobius"/>
    </source>
</evidence>
<accession>A0A8J2S104</accession>
<proteinExistence type="predicted"/>